<dbReference type="PANTHER" id="PTHR34069:SF2">
    <property type="entry name" value="BETA-KETOACYL-[ACYL-CARRIER-PROTEIN] SYNTHASE III"/>
    <property type="match status" value="1"/>
</dbReference>
<proteinExistence type="predicted"/>
<evidence type="ECO:0000259" key="4">
    <source>
        <dbReference type="Pfam" id="PF08541"/>
    </source>
</evidence>
<comment type="caution">
    <text evidence="5">The sequence shown here is derived from an EMBL/GenBank/DDBJ whole genome shotgun (WGS) entry which is preliminary data.</text>
</comment>
<keyword evidence="1" id="KW-0808">Transferase</keyword>
<keyword evidence="2" id="KW-0012">Acyltransferase</keyword>
<keyword evidence="6" id="KW-1185">Reference proteome</keyword>
<name>A0ABT4TXH6_9ACTN</name>
<evidence type="ECO:0000313" key="6">
    <source>
        <dbReference type="Proteomes" id="UP001527866"/>
    </source>
</evidence>
<dbReference type="Pfam" id="PF08541">
    <property type="entry name" value="ACP_syn_III_C"/>
    <property type="match status" value="1"/>
</dbReference>
<dbReference type="Pfam" id="PF00108">
    <property type="entry name" value="Thiolase_N"/>
    <property type="match status" value="1"/>
</dbReference>
<dbReference type="SUPFAM" id="SSF53901">
    <property type="entry name" value="Thiolase-like"/>
    <property type="match status" value="1"/>
</dbReference>
<dbReference type="Gene3D" id="3.40.47.10">
    <property type="match status" value="2"/>
</dbReference>
<organism evidence="5 6">
    <name type="scientific">Nocardiopsis endophytica</name>
    <dbReference type="NCBI Taxonomy" id="3018445"/>
    <lineage>
        <taxon>Bacteria</taxon>
        <taxon>Bacillati</taxon>
        <taxon>Actinomycetota</taxon>
        <taxon>Actinomycetes</taxon>
        <taxon>Streptosporangiales</taxon>
        <taxon>Nocardiopsidaceae</taxon>
        <taxon>Nocardiopsis</taxon>
    </lineage>
</organism>
<sequence>MTPSPAVGIEAAAVLLPEHRDRAEAAVEAGRMTPRQAHEVGHRELPASRDLSAPDMAAAAADEALRRARVDGKELDTVCHAWMYYQGHDLWSPAHYIAHRVGAHRAVPFGVQQVCNGGAAAIDLVGARLAARAGERDREAGAGAAVWGLSTTGDRFSGPGFDRWASDYGVGYGDGGTALVLRSPVGPQTPLAVLAMATVAAPELEAMHRGSDAFAEAARDLRPRVDMRATKRDYLRRHGGEGFARVNEESIVGVTEEALQRAGLEAADGRIRRALLPRFGRKTLEGSWIPLLRERLRADLVDVGADTGHLGAGDTPAGVADLLEGDRLEPGEVALVYSAGAGFTWSCLVLQAPQR</sequence>
<dbReference type="Proteomes" id="UP001527866">
    <property type="component" value="Unassembled WGS sequence"/>
</dbReference>
<feature type="domain" description="Beta-ketoacyl-[acyl-carrier-protein] synthase III C-terminal" evidence="4">
    <location>
        <begin position="302"/>
        <end position="351"/>
    </location>
</feature>
<accession>A0ABT4TXH6</accession>
<evidence type="ECO:0000256" key="2">
    <source>
        <dbReference type="ARBA" id="ARBA00023315"/>
    </source>
</evidence>
<dbReference type="RefSeq" id="WP_270683286.1">
    <property type="nucleotide sequence ID" value="NZ_JAQFWQ010000003.1"/>
</dbReference>
<dbReference type="InterPro" id="IPR016039">
    <property type="entry name" value="Thiolase-like"/>
</dbReference>
<protein>
    <submittedName>
        <fullName evidence="5">3-oxoacyl-ACP synthase</fullName>
    </submittedName>
</protein>
<evidence type="ECO:0000259" key="3">
    <source>
        <dbReference type="Pfam" id="PF00108"/>
    </source>
</evidence>
<dbReference type="PANTHER" id="PTHR34069">
    <property type="entry name" value="3-OXOACYL-[ACYL-CARRIER-PROTEIN] SYNTHASE 3"/>
    <property type="match status" value="1"/>
</dbReference>
<dbReference type="InterPro" id="IPR013747">
    <property type="entry name" value="ACP_syn_III_C"/>
</dbReference>
<reference evidence="5 6" key="1">
    <citation type="submission" date="2023-01" db="EMBL/GenBank/DDBJ databases">
        <title>Draft genome sequence of Nocardiopsis sp. RSe5-2 isolated from halophytes.</title>
        <authorList>
            <person name="Duangmal K."/>
            <person name="Chantavorakit T."/>
        </authorList>
    </citation>
    <scope>NUCLEOTIDE SEQUENCE [LARGE SCALE GENOMIC DNA]</scope>
    <source>
        <strain evidence="5 6">RSe5-2</strain>
    </source>
</reference>
<dbReference type="EMBL" id="JAQFWQ010000003">
    <property type="protein sequence ID" value="MDA2809380.1"/>
    <property type="molecule type" value="Genomic_DNA"/>
</dbReference>
<feature type="domain" description="Thiolase N-terminal" evidence="3">
    <location>
        <begin position="47"/>
        <end position="129"/>
    </location>
</feature>
<gene>
    <name evidence="5" type="ORF">O4J56_01910</name>
</gene>
<dbReference type="InterPro" id="IPR020616">
    <property type="entry name" value="Thiolase_N"/>
</dbReference>
<evidence type="ECO:0000256" key="1">
    <source>
        <dbReference type="ARBA" id="ARBA00022679"/>
    </source>
</evidence>
<evidence type="ECO:0000313" key="5">
    <source>
        <dbReference type="EMBL" id="MDA2809380.1"/>
    </source>
</evidence>